<dbReference type="EMBL" id="JAHQCR010000017">
    <property type="protein sequence ID" value="MBU9720411.1"/>
    <property type="molecule type" value="Genomic_DNA"/>
</dbReference>
<dbReference type="GO" id="GO:0032259">
    <property type="term" value="P:methylation"/>
    <property type="evidence" value="ECO:0007669"/>
    <property type="project" value="UniProtKB-KW"/>
</dbReference>
<reference evidence="2 3" key="1">
    <citation type="submission" date="2021-06" db="EMBL/GenBank/DDBJ databases">
        <title>Bacillus sp. RD4P76, an endophyte from a halophyte.</title>
        <authorList>
            <person name="Sun J.-Q."/>
        </authorList>
    </citation>
    <scope>NUCLEOTIDE SEQUENCE [LARGE SCALE GENOMIC DNA]</scope>
    <source>
        <strain evidence="2 3">JCM 17098</strain>
    </source>
</reference>
<evidence type="ECO:0000313" key="2">
    <source>
        <dbReference type="EMBL" id="MBU9720411.1"/>
    </source>
</evidence>
<dbReference type="CDD" id="cd02440">
    <property type="entry name" value="AdoMet_MTases"/>
    <property type="match status" value="1"/>
</dbReference>
<gene>
    <name evidence="2" type="ORF">KS407_03015</name>
</gene>
<name>A0ABS6JPB7_9BACI</name>
<accession>A0ABS6JPB7</accession>
<proteinExistence type="predicted"/>
<dbReference type="PANTHER" id="PTHR43591">
    <property type="entry name" value="METHYLTRANSFERASE"/>
    <property type="match status" value="1"/>
</dbReference>
<evidence type="ECO:0000259" key="1">
    <source>
        <dbReference type="Pfam" id="PF13847"/>
    </source>
</evidence>
<evidence type="ECO:0000313" key="3">
    <source>
        <dbReference type="Proteomes" id="UP000790580"/>
    </source>
</evidence>
<dbReference type="SUPFAM" id="SSF53335">
    <property type="entry name" value="S-adenosyl-L-methionine-dependent methyltransferases"/>
    <property type="match status" value="1"/>
</dbReference>
<dbReference type="Gene3D" id="3.40.50.150">
    <property type="entry name" value="Vaccinia Virus protein VP39"/>
    <property type="match status" value="1"/>
</dbReference>
<protein>
    <submittedName>
        <fullName evidence="2">Class I SAM-dependent methyltransferase</fullName>
    </submittedName>
</protein>
<dbReference type="Pfam" id="PF13847">
    <property type="entry name" value="Methyltransf_31"/>
    <property type="match status" value="1"/>
</dbReference>
<dbReference type="InterPro" id="IPR025714">
    <property type="entry name" value="Methyltranfer_dom"/>
</dbReference>
<organism evidence="2 3">
    <name type="scientific">Evansella alkalicola</name>
    <dbReference type="NCBI Taxonomy" id="745819"/>
    <lineage>
        <taxon>Bacteria</taxon>
        <taxon>Bacillati</taxon>
        <taxon>Bacillota</taxon>
        <taxon>Bacilli</taxon>
        <taxon>Bacillales</taxon>
        <taxon>Bacillaceae</taxon>
        <taxon>Evansella</taxon>
    </lineage>
</organism>
<keyword evidence="3" id="KW-1185">Reference proteome</keyword>
<dbReference type="RefSeq" id="WP_088075770.1">
    <property type="nucleotide sequence ID" value="NZ_JAHQCR010000017.1"/>
</dbReference>
<comment type="caution">
    <text evidence="2">The sequence shown here is derived from an EMBL/GenBank/DDBJ whole genome shotgun (WGS) entry which is preliminary data.</text>
</comment>
<feature type="domain" description="Methyltransferase" evidence="1">
    <location>
        <begin position="40"/>
        <end position="164"/>
    </location>
</feature>
<dbReference type="InterPro" id="IPR029063">
    <property type="entry name" value="SAM-dependent_MTases_sf"/>
</dbReference>
<sequence>MRKIPSEEFDQRVDFFDQMAQSTWLSKLHNKLIDDTGSWSGCNVLDVGCGTGRFLYRGATPSTNIFGIDISKGMIERAKMLSHSYTFHHTPSFLVGDAEELPYDEHTFHFVFSTCVVFLLPDPSKALNEMHRTLKQGGRIGLLNPSEHLDEYVAKEKATQWGLNKPESDSLLQWGRISRRRHIREEDMKSLFTEAGFSAIRQYKCLDDIALISYAVK</sequence>
<keyword evidence="2" id="KW-0489">Methyltransferase</keyword>
<keyword evidence="2" id="KW-0808">Transferase</keyword>
<dbReference type="Proteomes" id="UP000790580">
    <property type="component" value="Unassembled WGS sequence"/>
</dbReference>
<dbReference type="GO" id="GO:0008168">
    <property type="term" value="F:methyltransferase activity"/>
    <property type="evidence" value="ECO:0007669"/>
    <property type="project" value="UniProtKB-KW"/>
</dbReference>